<organism evidence="2 3">
    <name type="scientific">Rhinolophus ferrumequinum</name>
    <name type="common">Greater horseshoe bat</name>
    <dbReference type="NCBI Taxonomy" id="59479"/>
    <lineage>
        <taxon>Eukaryota</taxon>
        <taxon>Metazoa</taxon>
        <taxon>Chordata</taxon>
        <taxon>Craniata</taxon>
        <taxon>Vertebrata</taxon>
        <taxon>Euteleostomi</taxon>
        <taxon>Mammalia</taxon>
        <taxon>Eutheria</taxon>
        <taxon>Laurasiatheria</taxon>
        <taxon>Chiroptera</taxon>
        <taxon>Yinpterochiroptera</taxon>
        <taxon>Rhinolophoidea</taxon>
        <taxon>Rhinolophidae</taxon>
        <taxon>Rhinolophinae</taxon>
        <taxon>Rhinolophus</taxon>
    </lineage>
</organism>
<dbReference type="EMBL" id="JACAGC010000010">
    <property type="protein sequence ID" value="KAF6339746.1"/>
    <property type="molecule type" value="Genomic_DNA"/>
</dbReference>
<dbReference type="AlphaFoldDB" id="A0A7J7WR83"/>
<dbReference type="Proteomes" id="UP000585614">
    <property type="component" value="Unassembled WGS sequence"/>
</dbReference>
<evidence type="ECO:0000313" key="2">
    <source>
        <dbReference type="EMBL" id="KAF6339746.1"/>
    </source>
</evidence>
<feature type="compositionally biased region" description="Basic and acidic residues" evidence="1">
    <location>
        <begin position="11"/>
        <end position="40"/>
    </location>
</feature>
<sequence>MRYLELLQPIYDHEGSQPEKEASHWKKTEPGELQHEEPEPRHAELSACDCSLQRWISLPLETLESRLSVTCSQNILTQSKNKMMAAAEAILQLGGGLEERSSTNPLDPAGGRVFALDVFCPGPCPHGEEYLLLDHFADRQDPRISA</sequence>
<protein>
    <submittedName>
        <fullName evidence="2">Uncharacterized protein</fullName>
    </submittedName>
</protein>
<proteinExistence type="predicted"/>
<evidence type="ECO:0000256" key="1">
    <source>
        <dbReference type="SAM" id="MobiDB-lite"/>
    </source>
</evidence>
<reference evidence="2 3" key="1">
    <citation type="journal article" date="2020" name="Nature">
        <title>Six reference-quality genomes reveal evolution of bat adaptations.</title>
        <authorList>
            <person name="Jebb D."/>
            <person name="Huang Z."/>
            <person name="Pippel M."/>
            <person name="Hughes G.M."/>
            <person name="Lavrichenko K."/>
            <person name="Devanna P."/>
            <person name="Winkler S."/>
            <person name="Jermiin L.S."/>
            <person name="Skirmuntt E.C."/>
            <person name="Katzourakis A."/>
            <person name="Burkitt-Gray L."/>
            <person name="Ray D.A."/>
            <person name="Sullivan K.A.M."/>
            <person name="Roscito J.G."/>
            <person name="Kirilenko B.M."/>
            <person name="Davalos L.M."/>
            <person name="Corthals A.P."/>
            <person name="Power M.L."/>
            <person name="Jones G."/>
            <person name="Ransome R.D."/>
            <person name="Dechmann D.K.N."/>
            <person name="Locatelli A.G."/>
            <person name="Puechmaille S.J."/>
            <person name="Fedrigo O."/>
            <person name="Jarvis E.D."/>
            <person name="Hiller M."/>
            <person name="Vernes S.C."/>
            <person name="Myers E.W."/>
            <person name="Teeling E.C."/>
        </authorList>
    </citation>
    <scope>NUCLEOTIDE SEQUENCE [LARGE SCALE GENOMIC DNA]</scope>
    <source>
        <strain evidence="2">MRhiFer1</strain>
        <tissue evidence="2">Lung</tissue>
    </source>
</reference>
<name>A0A7J7WR83_RHIFE</name>
<feature type="region of interest" description="Disordered" evidence="1">
    <location>
        <begin position="8"/>
        <end position="40"/>
    </location>
</feature>
<comment type="caution">
    <text evidence="2">The sequence shown here is derived from an EMBL/GenBank/DDBJ whole genome shotgun (WGS) entry which is preliminary data.</text>
</comment>
<accession>A0A7J7WR83</accession>
<evidence type="ECO:0000313" key="3">
    <source>
        <dbReference type="Proteomes" id="UP000585614"/>
    </source>
</evidence>
<gene>
    <name evidence="2" type="ORF">mRhiFer1_008025</name>
</gene>